<keyword evidence="8" id="KW-0625">Polysaccharide transport</keyword>
<evidence type="ECO:0000259" key="16">
    <source>
        <dbReference type="Pfam" id="PF02563"/>
    </source>
</evidence>
<proteinExistence type="inferred from homology"/>
<dbReference type="PANTHER" id="PTHR33619">
    <property type="entry name" value="POLYSACCHARIDE EXPORT PROTEIN GFCE-RELATED"/>
    <property type="match status" value="1"/>
</dbReference>
<dbReference type="EMBL" id="CP094669">
    <property type="protein sequence ID" value="UOG75105.1"/>
    <property type="molecule type" value="Genomic_DNA"/>
</dbReference>
<evidence type="ECO:0000256" key="11">
    <source>
        <dbReference type="ARBA" id="ARBA00023136"/>
    </source>
</evidence>
<keyword evidence="9" id="KW-0406">Ion transport</keyword>
<evidence type="ECO:0000256" key="7">
    <source>
        <dbReference type="ARBA" id="ARBA00022729"/>
    </source>
</evidence>
<keyword evidence="10" id="KW-0626">Porin</keyword>
<organism evidence="18 19">
    <name type="scientific">Hymenobacter tibetensis</name>
    <dbReference type="NCBI Taxonomy" id="497967"/>
    <lineage>
        <taxon>Bacteria</taxon>
        <taxon>Pseudomonadati</taxon>
        <taxon>Bacteroidota</taxon>
        <taxon>Cytophagia</taxon>
        <taxon>Cytophagales</taxon>
        <taxon>Hymenobacteraceae</taxon>
        <taxon>Hymenobacter</taxon>
    </lineage>
</organism>
<dbReference type="RefSeq" id="WP_243798943.1">
    <property type="nucleotide sequence ID" value="NZ_CP094669.1"/>
</dbReference>
<evidence type="ECO:0000256" key="5">
    <source>
        <dbReference type="ARBA" id="ARBA00022597"/>
    </source>
</evidence>
<evidence type="ECO:0000256" key="8">
    <source>
        <dbReference type="ARBA" id="ARBA00023047"/>
    </source>
</evidence>
<keyword evidence="15" id="KW-1133">Transmembrane helix</keyword>
<evidence type="ECO:0000256" key="12">
    <source>
        <dbReference type="ARBA" id="ARBA00023139"/>
    </source>
</evidence>
<keyword evidence="12" id="KW-0564">Palmitate</keyword>
<evidence type="ECO:0000256" key="2">
    <source>
        <dbReference type="ARBA" id="ARBA00009450"/>
    </source>
</evidence>
<dbReference type="Proteomes" id="UP000831113">
    <property type="component" value="Chromosome"/>
</dbReference>
<feature type="domain" description="SLBB" evidence="17">
    <location>
        <begin position="152"/>
        <end position="231"/>
    </location>
</feature>
<dbReference type="InterPro" id="IPR054765">
    <property type="entry name" value="SLBB_dom"/>
</dbReference>
<dbReference type="Pfam" id="PF22461">
    <property type="entry name" value="SLBB_2"/>
    <property type="match status" value="1"/>
</dbReference>
<keyword evidence="6 15" id="KW-0812">Transmembrane</keyword>
<dbReference type="PANTHER" id="PTHR33619:SF3">
    <property type="entry name" value="POLYSACCHARIDE EXPORT PROTEIN GFCE-RELATED"/>
    <property type="match status" value="1"/>
</dbReference>
<protein>
    <submittedName>
        <fullName evidence="18">Polysaccharide biosynthesis/export family protein</fullName>
    </submittedName>
</protein>
<keyword evidence="7" id="KW-0732">Signal</keyword>
<dbReference type="Pfam" id="PF02563">
    <property type="entry name" value="Poly_export"/>
    <property type="match status" value="1"/>
</dbReference>
<sequence length="266" mass="29227">MLTLSNVSKMQRNFQYFIALLFFTSCGTGRNITYFSDLKESETYTSTITNKVDPVIQPDDLLSITLSSLNPESNVLFNNGILQGAGSSNSAGSGERLNEGYLVDKAGTINFPVLGTLKLAGLTKAEATQLLTTKITQYVKNPIINIRFLNFKVTVVGEVNRPATISVPTERINVVEALGLAGDMTIYGKRTNVLIIREKDGVRNTARINLSNKASLNSPYYYLQQNDIIYVEPEKAKGLQASSTNYYLPLVSTIASIVSVLLFAFR</sequence>
<evidence type="ECO:0000313" key="18">
    <source>
        <dbReference type="EMBL" id="UOG75105.1"/>
    </source>
</evidence>
<evidence type="ECO:0000256" key="15">
    <source>
        <dbReference type="SAM" id="Phobius"/>
    </source>
</evidence>
<keyword evidence="5" id="KW-0762">Sugar transport</keyword>
<evidence type="ECO:0000256" key="9">
    <source>
        <dbReference type="ARBA" id="ARBA00023065"/>
    </source>
</evidence>
<evidence type="ECO:0000256" key="4">
    <source>
        <dbReference type="ARBA" id="ARBA00022452"/>
    </source>
</evidence>
<feature type="domain" description="Polysaccharide export protein N-terminal" evidence="16">
    <location>
        <begin position="53"/>
        <end position="147"/>
    </location>
</feature>
<name>A0ABY4D0U5_9BACT</name>
<dbReference type="InterPro" id="IPR049712">
    <property type="entry name" value="Poly_export"/>
</dbReference>
<keyword evidence="13" id="KW-0998">Cell outer membrane</keyword>
<evidence type="ECO:0000313" key="19">
    <source>
        <dbReference type="Proteomes" id="UP000831113"/>
    </source>
</evidence>
<evidence type="ECO:0000256" key="14">
    <source>
        <dbReference type="ARBA" id="ARBA00023288"/>
    </source>
</evidence>
<gene>
    <name evidence="18" type="ORF">MTX78_00565</name>
</gene>
<evidence type="ECO:0000256" key="3">
    <source>
        <dbReference type="ARBA" id="ARBA00022448"/>
    </source>
</evidence>
<comment type="similarity">
    <text evidence="2">Belongs to the BexD/CtrA/VexA family.</text>
</comment>
<keyword evidence="4" id="KW-1134">Transmembrane beta strand</keyword>
<keyword evidence="11 15" id="KW-0472">Membrane</keyword>
<evidence type="ECO:0000256" key="13">
    <source>
        <dbReference type="ARBA" id="ARBA00023237"/>
    </source>
</evidence>
<evidence type="ECO:0000259" key="17">
    <source>
        <dbReference type="Pfam" id="PF22461"/>
    </source>
</evidence>
<evidence type="ECO:0000256" key="10">
    <source>
        <dbReference type="ARBA" id="ARBA00023114"/>
    </source>
</evidence>
<comment type="subcellular location">
    <subcellularLocation>
        <location evidence="1">Cell outer membrane</location>
        <topology evidence="1">Multi-pass membrane protein</topology>
    </subcellularLocation>
</comment>
<reference evidence="18 19" key="1">
    <citation type="submission" date="2022-03" db="EMBL/GenBank/DDBJ databases">
        <title>Hymenobactersp. isolated from the air.</title>
        <authorList>
            <person name="Won M."/>
            <person name="Kwon S.-W."/>
        </authorList>
    </citation>
    <scope>NUCLEOTIDE SEQUENCE [LARGE SCALE GENOMIC DNA]</scope>
    <source>
        <strain evidence="18 19">KACC 21982</strain>
    </source>
</reference>
<keyword evidence="14" id="KW-0449">Lipoprotein</keyword>
<evidence type="ECO:0000256" key="6">
    <source>
        <dbReference type="ARBA" id="ARBA00022692"/>
    </source>
</evidence>
<dbReference type="InterPro" id="IPR003715">
    <property type="entry name" value="Poly_export_N"/>
</dbReference>
<dbReference type="Gene3D" id="3.30.1950.10">
    <property type="entry name" value="wza like domain"/>
    <property type="match status" value="1"/>
</dbReference>
<accession>A0ABY4D0U5</accession>
<keyword evidence="3" id="KW-0813">Transport</keyword>
<keyword evidence="19" id="KW-1185">Reference proteome</keyword>
<feature type="transmembrane region" description="Helical" evidence="15">
    <location>
        <begin position="246"/>
        <end position="265"/>
    </location>
</feature>
<evidence type="ECO:0000256" key="1">
    <source>
        <dbReference type="ARBA" id="ARBA00004571"/>
    </source>
</evidence>